<evidence type="ECO:0000256" key="1">
    <source>
        <dbReference type="ARBA" id="ARBA00004496"/>
    </source>
</evidence>
<dbReference type="SUPFAM" id="SSF50978">
    <property type="entry name" value="WD40 repeat-like"/>
    <property type="match status" value="1"/>
</dbReference>
<dbReference type="PROSITE" id="PS00678">
    <property type="entry name" value="WD_REPEATS_1"/>
    <property type="match status" value="1"/>
</dbReference>
<evidence type="ECO:0000256" key="6">
    <source>
        <dbReference type="ARBA" id="ARBA00040453"/>
    </source>
</evidence>
<evidence type="ECO:0000256" key="9">
    <source>
        <dbReference type="PROSITE-ProRule" id="PRU00221"/>
    </source>
</evidence>
<dbReference type="Proteomes" id="UP001066276">
    <property type="component" value="Chromosome 4_1"/>
</dbReference>
<dbReference type="GO" id="GO:0000398">
    <property type="term" value="P:mRNA splicing, via spliceosome"/>
    <property type="evidence" value="ECO:0007669"/>
    <property type="project" value="TreeGrafter"/>
</dbReference>
<dbReference type="GO" id="GO:0071013">
    <property type="term" value="C:catalytic step 2 spliceosome"/>
    <property type="evidence" value="ECO:0007669"/>
    <property type="project" value="TreeGrafter"/>
</dbReference>
<evidence type="ECO:0000256" key="7">
    <source>
        <dbReference type="ARBA" id="ARBA00042222"/>
    </source>
</evidence>
<feature type="repeat" description="WD" evidence="9">
    <location>
        <begin position="105"/>
        <end position="137"/>
    </location>
</feature>
<keyword evidence="3 9" id="KW-0853">WD repeat</keyword>
<dbReference type="PANTHER" id="PTHR22842:SF3">
    <property type="entry name" value="WD REPEAT DOMAIN-CONTAINING PROTEIN 83"/>
    <property type="match status" value="1"/>
</dbReference>
<evidence type="ECO:0000256" key="2">
    <source>
        <dbReference type="ARBA" id="ARBA00022490"/>
    </source>
</evidence>
<evidence type="ECO:0000256" key="8">
    <source>
        <dbReference type="ARBA" id="ARBA00053628"/>
    </source>
</evidence>
<feature type="repeat" description="WD" evidence="9">
    <location>
        <begin position="63"/>
        <end position="104"/>
    </location>
</feature>
<evidence type="ECO:0000313" key="10">
    <source>
        <dbReference type="EMBL" id="KAJ1172485.1"/>
    </source>
</evidence>
<comment type="caution">
    <text evidence="10">The sequence shown here is derived from an EMBL/GenBank/DDBJ whole genome shotgun (WGS) entry which is preliminary data.</text>
</comment>
<reference evidence="10" key="1">
    <citation type="journal article" date="2022" name="bioRxiv">
        <title>Sequencing and chromosome-scale assembly of the giantPleurodeles waltlgenome.</title>
        <authorList>
            <person name="Brown T."/>
            <person name="Elewa A."/>
            <person name="Iarovenko S."/>
            <person name="Subramanian E."/>
            <person name="Araus A.J."/>
            <person name="Petzold A."/>
            <person name="Susuki M."/>
            <person name="Suzuki K.-i.T."/>
            <person name="Hayashi T."/>
            <person name="Toyoda A."/>
            <person name="Oliveira C."/>
            <person name="Osipova E."/>
            <person name="Leigh N.D."/>
            <person name="Simon A."/>
            <person name="Yun M.H."/>
        </authorList>
    </citation>
    <scope>NUCLEOTIDE SEQUENCE</scope>
    <source>
        <strain evidence="10">20211129_DDA</strain>
        <tissue evidence="10">Liver</tissue>
    </source>
</reference>
<dbReference type="Pfam" id="PF00400">
    <property type="entry name" value="WD40"/>
    <property type="match status" value="5"/>
</dbReference>
<protein>
    <recommendedName>
        <fullName evidence="6">WD repeat domain-containing protein 83</fullName>
    </recommendedName>
    <alternativeName>
        <fullName evidence="7">Mitogen-activated protein kinase organizer 1</fullName>
    </alternativeName>
</protein>
<gene>
    <name evidence="10" type="ORF">NDU88_004332</name>
</gene>
<feature type="repeat" description="WD" evidence="9">
    <location>
        <begin position="21"/>
        <end position="62"/>
    </location>
</feature>
<proteinExistence type="inferred from homology"/>
<evidence type="ECO:0000256" key="3">
    <source>
        <dbReference type="ARBA" id="ARBA00022574"/>
    </source>
</evidence>
<dbReference type="EMBL" id="JANPWB010000007">
    <property type="protein sequence ID" value="KAJ1172485.1"/>
    <property type="molecule type" value="Genomic_DNA"/>
</dbReference>
<dbReference type="PANTHER" id="PTHR22842">
    <property type="entry name" value="WD40 REPEAT PROTEIN"/>
    <property type="match status" value="1"/>
</dbReference>
<dbReference type="CDD" id="cd00200">
    <property type="entry name" value="WD40"/>
    <property type="match status" value="1"/>
</dbReference>
<evidence type="ECO:0000256" key="5">
    <source>
        <dbReference type="ARBA" id="ARBA00038145"/>
    </source>
</evidence>
<dbReference type="GO" id="GO:0005737">
    <property type="term" value="C:cytoplasm"/>
    <property type="evidence" value="ECO:0007669"/>
    <property type="project" value="UniProtKB-SubCell"/>
</dbReference>
<dbReference type="InterPro" id="IPR036322">
    <property type="entry name" value="WD40_repeat_dom_sf"/>
</dbReference>
<sequence>MAFPAPLPQKPELPGKLIQTIECKQGAVRAVRFNVDGNYCLTCGSDKSLKLWNPHKGILLKTYSGHGYEVLDAAGSFDNSQLCSCGSDKTVVLWDVSKGQVIRKFRGHAGKVNCVQFNEEATVILSGSIDSTIRCWDCRSRRPDPIQIMDEAKDGISSIKVTDHEILSGSVDGQIRRYDLRTGEMCADYVGSPITCVSFSKDGQCSLAASLDSTLRLLDKDTGELLGEYTGHKNHDYKLDCCLTEKDTHVVACSEDGKVYFWDLVEGSLTLSLAVGKGVVQSLSYHPTETCMLTATEGSIQLWREASYSEETAD</sequence>
<keyword evidence="11" id="KW-1185">Reference proteome</keyword>
<keyword evidence="2" id="KW-0963">Cytoplasm</keyword>
<dbReference type="InterPro" id="IPR001680">
    <property type="entry name" value="WD40_rpt"/>
</dbReference>
<dbReference type="PROSITE" id="PS50294">
    <property type="entry name" value="WD_REPEATS_REGION"/>
    <property type="match status" value="2"/>
</dbReference>
<accession>A0AAV7T8G7</accession>
<organism evidence="10 11">
    <name type="scientific">Pleurodeles waltl</name>
    <name type="common">Iberian ribbed newt</name>
    <dbReference type="NCBI Taxonomy" id="8319"/>
    <lineage>
        <taxon>Eukaryota</taxon>
        <taxon>Metazoa</taxon>
        <taxon>Chordata</taxon>
        <taxon>Craniata</taxon>
        <taxon>Vertebrata</taxon>
        <taxon>Euteleostomi</taxon>
        <taxon>Amphibia</taxon>
        <taxon>Batrachia</taxon>
        <taxon>Caudata</taxon>
        <taxon>Salamandroidea</taxon>
        <taxon>Salamandridae</taxon>
        <taxon>Pleurodelinae</taxon>
        <taxon>Pleurodeles</taxon>
    </lineage>
</organism>
<dbReference type="InterPro" id="IPR019775">
    <property type="entry name" value="WD40_repeat_CS"/>
</dbReference>
<dbReference type="InterPro" id="IPR051980">
    <property type="entry name" value="WD_repeat_MORG1"/>
</dbReference>
<dbReference type="FunFam" id="2.130.10.10:FF:000273">
    <property type="entry name" value="WD repeat domain-containing protein 83"/>
    <property type="match status" value="1"/>
</dbReference>
<comment type="similarity">
    <text evidence="5">Belongs to the WD repeat MORG1 family.</text>
</comment>
<dbReference type="SMART" id="SM00320">
    <property type="entry name" value="WD40"/>
    <property type="match status" value="7"/>
</dbReference>
<comment type="subcellular location">
    <subcellularLocation>
        <location evidence="1">Cytoplasm</location>
    </subcellularLocation>
</comment>
<dbReference type="Gene3D" id="2.130.10.10">
    <property type="entry name" value="YVTN repeat-like/Quinoprotein amine dehydrogenase"/>
    <property type="match status" value="1"/>
</dbReference>
<comment type="function">
    <text evidence="8">Molecular scaffold protein for various multimeric protein complexes. Acts as a module in the assembly of a multicomponent scaffold for the ERK pathway, linking ERK responses to specific agonists. Also involved in response to hypoxia by acting as a negative regulator of HIF1A/HIF-1-alpha.</text>
</comment>
<dbReference type="InterPro" id="IPR020472">
    <property type="entry name" value="WD40_PAC1"/>
</dbReference>
<dbReference type="AlphaFoldDB" id="A0AAV7T8G7"/>
<dbReference type="PRINTS" id="PR00320">
    <property type="entry name" value="GPROTEINBRPT"/>
</dbReference>
<dbReference type="InterPro" id="IPR015943">
    <property type="entry name" value="WD40/YVTN_repeat-like_dom_sf"/>
</dbReference>
<name>A0AAV7T8G7_PLEWA</name>
<evidence type="ECO:0000313" key="11">
    <source>
        <dbReference type="Proteomes" id="UP001066276"/>
    </source>
</evidence>
<dbReference type="PROSITE" id="PS50082">
    <property type="entry name" value="WD_REPEATS_2"/>
    <property type="match status" value="3"/>
</dbReference>
<keyword evidence="4" id="KW-0677">Repeat</keyword>
<evidence type="ECO:0000256" key="4">
    <source>
        <dbReference type="ARBA" id="ARBA00022737"/>
    </source>
</evidence>